<keyword evidence="3" id="KW-1185">Reference proteome</keyword>
<dbReference type="Gene3D" id="3.40.50.300">
    <property type="entry name" value="P-loop containing nucleotide triphosphate hydrolases"/>
    <property type="match status" value="1"/>
</dbReference>
<dbReference type="Proteomes" id="UP001140206">
    <property type="component" value="Chromosome 2"/>
</dbReference>
<dbReference type="InterPro" id="IPR027417">
    <property type="entry name" value="P-loop_NTPase"/>
</dbReference>
<accession>A0AAV8G2S1</accession>
<organism evidence="2 3">
    <name type="scientific">Rhynchospora pubera</name>
    <dbReference type="NCBI Taxonomy" id="906938"/>
    <lineage>
        <taxon>Eukaryota</taxon>
        <taxon>Viridiplantae</taxon>
        <taxon>Streptophyta</taxon>
        <taxon>Embryophyta</taxon>
        <taxon>Tracheophyta</taxon>
        <taxon>Spermatophyta</taxon>
        <taxon>Magnoliopsida</taxon>
        <taxon>Liliopsida</taxon>
        <taxon>Poales</taxon>
        <taxon>Cyperaceae</taxon>
        <taxon>Cyperoideae</taxon>
        <taxon>Rhynchosporeae</taxon>
        <taxon>Rhynchospora</taxon>
    </lineage>
</organism>
<dbReference type="Pfam" id="PF13671">
    <property type="entry name" value="AAA_33"/>
    <property type="match status" value="1"/>
</dbReference>
<dbReference type="InterPro" id="IPR003593">
    <property type="entry name" value="AAA+_ATPase"/>
</dbReference>
<sequence length="264" mass="29470">MPRDTWGSHFLKVPLLDVLTTETTVRAKHHHSISVKFSRFNPLHLSQTKTHPKMANSSNALHQSHNPLIIAMKGHPGTGKSTLARALAATLGLPLLDKDDIRSCTISLQPLLPQSQSQPLLNDLSYRTLFEIARTQVRLGLSVILDSPLSNKSRLDEVVALGAQRVIVVECRPGDETEWRRRLEERGREEGGTQGHKPASWEELLRLKEGYKGCDEYDVGEKAKRIVIDTTAVGVTTEDMVMRVLQFINSDADLVVLGREPYIT</sequence>
<feature type="domain" description="AAA+ ATPase" evidence="1">
    <location>
        <begin position="66"/>
        <end position="251"/>
    </location>
</feature>
<protein>
    <submittedName>
        <fullName evidence="2">AAA domain protein</fullName>
    </submittedName>
</protein>
<dbReference type="EMBL" id="JAMFTS010000002">
    <property type="protein sequence ID" value="KAJ4800015.1"/>
    <property type="molecule type" value="Genomic_DNA"/>
</dbReference>
<proteinExistence type="predicted"/>
<dbReference type="SUPFAM" id="SSF52540">
    <property type="entry name" value="P-loop containing nucleoside triphosphate hydrolases"/>
    <property type="match status" value="1"/>
</dbReference>
<dbReference type="PANTHER" id="PTHR37807">
    <property type="entry name" value="OS07G0160300 PROTEIN"/>
    <property type="match status" value="1"/>
</dbReference>
<dbReference type="AlphaFoldDB" id="A0AAV8G2S1"/>
<dbReference type="SMART" id="SM00382">
    <property type="entry name" value="AAA"/>
    <property type="match status" value="1"/>
</dbReference>
<comment type="caution">
    <text evidence="2">The sequence shown here is derived from an EMBL/GenBank/DDBJ whole genome shotgun (WGS) entry which is preliminary data.</text>
</comment>
<reference evidence="2" key="1">
    <citation type="submission" date="2022-08" db="EMBL/GenBank/DDBJ databases">
        <authorList>
            <person name="Marques A."/>
        </authorList>
    </citation>
    <scope>NUCLEOTIDE SEQUENCE</scope>
    <source>
        <strain evidence="2">RhyPub2mFocal</strain>
        <tissue evidence="2">Leaves</tissue>
    </source>
</reference>
<gene>
    <name evidence="2" type="ORF">LUZ62_051261</name>
</gene>
<dbReference type="PANTHER" id="PTHR37807:SF3">
    <property type="entry name" value="OS07G0160300 PROTEIN"/>
    <property type="match status" value="1"/>
</dbReference>
<evidence type="ECO:0000313" key="2">
    <source>
        <dbReference type="EMBL" id="KAJ4800015.1"/>
    </source>
</evidence>
<evidence type="ECO:0000259" key="1">
    <source>
        <dbReference type="SMART" id="SM00382"/>
    </source>
</evidence>
<evidence type="ECO:0000313" key="3">
    <source>
        <dbReference type="Proteomes" id="UP001140206"/>
    </source>
</evidence>
<name>A0AAV8G2S1_9POAL</name>